<dbReference type="GO" id="GO:0022627">
    <property type="term" value="C:cytosolic small ribosomal subunit"/>
    <property type="evidence" value="ECO:0007669"/>
    <property type="project" value="TreeGrafter"/>
</dbReference>
<dbReference type="Gene3D" id="3.40.50.10490">
    <property type="entry name" value="Glucose-6-phosphate isomerase like protein, domain 1"/>
    <property type="match status" value="1"/>
</dbReference>
<dbReference type="GO" id="GO:0006412">
    <property type="term" value="P:translation"/>
    <property type="evidence" value="ECO:0007669"/>
    <property type="project" value="InterPro"/>
</dbReference>
<dbReference type="CDD" id="cd01425">
    <property type="entry name" value="RPS2"/>
    <property type="match status" value="1"/>
</dbReference>
<dbReference type="PANTHER" id="PTHR12534">
    <property type="entry name" value="30S RIBOSOMAL PROTEIN S2 PROKARYOTIC AND ORGANELLAR"/>
    <property type="match status" value="1"/>
</dbReference>
<evidence type="ECO:0000256" key="4">
    <source>
        <dbReference type="SAM" id="MobiDB-lite"/>
    </source>
</evidence>
<protein>
    <submittedName>
        <fullName evidence="5">30S ribosomal protein S2</fullName>
    </submittedName>
</protein>
<dbReference type="InterPro" id="IPR001865">
    <property type="entry name" value="Ribosomal_uS2"/>
</dbReference>
<reference evidence="5" key="1">
    <citation type="submission" date="2019-03" db="EMBL/GenBank/DDBJ databases">
        <authorList>
            <person name="Hao L."/>
        </authorList>
    </citation>
    <scope>NUCLEOTIDE SEQUENCE</scope>
</reference>
<dbReference type="AlphaFoldDB" id="A0A485M5E7"/>
<evidence type="ECO:0000313" key="5">
    <source>
        <dbReference type="EMBL" id="VFU18391.1"/>
    </source>
</evidence>
<dbReference type="InterPro" id="IPR023591">
    <property type="entry name" value="Ribosomal_uS2_flav_dom_sf"/>
</dbReference>
<dbReference type="EMBL" id="CAADRM010000150">
    <property type="protein sequence ID" value="VFU18391.1"/>
    <property type="molecule type" value="Genomic_DNA"/>
</dbReference>
<dbReference type="InterPro" id="IPR018130">
    <property type="entry name" value="Ribosomal_uS2_CS"/>
</dbReference>
<dbReference type="SUPFAM" id="SSF52313">
    <property type="entry name" value="Ribosomal protein S2"/>
    <property type="match status" value="1"/>
</dbReference>
<evidence type="ECO:0000256" key="1">
    <source>
        <dbReference type="ARBA" id="ARBA00006242"/>
    </source>
</evidence>
<dbReference type="PRINTS" id="PR00395">
    <property type="entry name" value="RIBOSOMALS2"/>
</dbReference>
<keyword evidence="3" id="KW-0687">Ribonucleoprotein</keyword>
<feature type="compositionally biased region" description="Acidic residues" evidence="4">
    <location>
        <begin position="289"/>
        <end position="305"/>
    </location>
</feature>
<keyword evidence="2 5" id="KW-0689">Ribosomal protein</keyword>
<dbReference type="InterPro" id="IPR005706">
    <property type="entry name" value="Ribosomal_uS2_bac/mit/plastid"/>
</dbReference>
<evidence type="ECO:0000256" key="2">
    <source>
        <dbReference type="ARBA" id="ARBA00022980"/>
    </source>
</evidence>
<feature type="compositionally biased region" description="Low complexity" evidence="4">
    <location>
        <begin position="241"/>
        <end position="251"/>
    </location>
</feature>
<dbReference type="NCBIfam" id="TIGR01011">
    <property type="entry name" value="rpsB_bact"/>
    <property type="match status" value="1"/>
</dbReference>
<name>A0A485M5E7_9ZZZZ</name>
<proteinExistence type="inferred from homology"/>
<accession>A0A485M5E7</accession>
<dbReference type="HAMAP" id="MF_00291_B">
    <property type="entry name" value="Ribosomal_uS2_B"/>
    <property type="match status" value="1"/>
</dbReference>
<dbReference type="PANTHER" id="PTHR12534:SF0">
    <property type="entry name" value="SMALL RIBOSOMAL SUBUNIT PROTEIN US2M"/>
    <property type="match status" value="1"/>
</dbReference>
<sequence>MAVVTMKQLLEAGVHFGHQTPRWNPKMKPYIFGSRNGIHIIDLQKTEKLFEKACDFIREVTENGGKVLFVGTKKQAQDAIEEEATRVGAYYVNYRWLGGTLTNFQTIRKSVEKLKWLESIIDNGTIEDYPKKEQISMKRHKIKLERSLHGIKNMETLPNILYIVDPSREYIAVREAKTLGIPIVAIVDTNCDPTMIDYVIPGNDDAIRAIRLFSSKIADAVGEGTSRYIDRLQKEEKEAAVSEGAAAPGEEAAPRETMGKGLEGEIEIIVKEGKGRKRGPKPEPKPETTIDDSGSDADDTEDFAE</sequence>
<feature type="region of interest" description="Disordered" evidence="4">
    <location>
        <begin position="239"/>
        <end position="305"/>
    </location>
</feature>
<comment type="similarity">
    <text evidence="1">Belongs to the universal ribosomal protein uS2 family.</text>
</comment>
<evidence type="ECO:0000256" key="3">
    <source>
        <dbReference type="ARBA" id="ARBA00023274"/>
    </source>
</evidence>
<gene>
    <name evidence="5" type="primary">rpsB</name>
    <name evidence="5" type="ORF">SCFA_820024</name>
</gene>
<dbReference type="GO" id="GO:0003735">
    <property type="term" value="F:structural constituent of ribosome"/>
    <property type="evidence" value="ECO:0007669"/>
    <property type="project" value="InterPro"/>
</dbReference>
<dbReference type="PROSITE" id="PS00962">
    <property type="entry name" value="RIBOSOMAL_S2_1"/>
    <property type="match status" value="1"/>
</dbReference>
<dbReference type="Gene3D" id="1.10.287.610">
    <property type="entry name" value="Helix hairpin bin"/>
    <property type="match status" value="1"/>
</dbReference>
<organism evidence="5">
    <name type="scientific">anaerobic digester metagenome</name>
    <dbReference type="NCBI Taxonomy" id="1263854"/>
    <lineage>
        <taxon>unclassified sequences</taxon>
        <taxon>metagenomes</taxon>
        <taxon>ecological metagenomes</taxon>
    </lineage>
</organism>
<dbReference type="FunFam" id="1.10.287.610:FF:000001">
    <property type="entry name" value="30S ribosomal protein S2"/>
    <property type="match status" value="1"/>
</dbReference>
<dbReference type="Pfam" id="PF00318">
    <property type="entry name" value="Ribosomal_S2"/>
    <property type="match status" value="1"/>
</dbReference>